<dbReference type="InterPro" id="IPR000719">
    <property type="entry name" value="Prot_kinase_dom"/>
</dbReference>
<evidence type="ECO:0000256" key="5">
    <source>
        <dbReference type="ARBA" id="ARBA00022840"/>
    </source>
</evidence>
<dbReference type="GO" id="GO:0004674">
    <property type="term" value="F:protein serine/threonine kinase activity"/>
    <property type="evidence" value="ECO:0007669"/>
    <property type="project" value="UniProtKB-EC"/>
</dbReference>
<dbReference type="InterPro" id="IPR011009">
    <property type="entry name" value="Kinase-like_dom_sf"/>
</dbReference>
<reference evidence="7 8" key="1">
    <citation type="submission" date="2016-10" db="EMBL/GenBank/DDBJ databases">
        <authorList>
            <person name="de Groot N.N."/>
        </authorList>
    </citation>
    <scope>NUCLEOTIDE SEQUENCE [LARGE SCALE GENOMIC DNA]</scope>
    <source>
        <strain evidence="7 8">F</strain>
    </source>
</reference>
<dbReference type="GO" id="GO:0008270">
    <property type="term" value="F:zinc ion binding"/>
    <property type="evidence" value="ECO:0007669"/>
    <property type="project" value="InterPro"/>
</dbReference>
<dbReference type="Proteomes" id="UP000214760">
    <property type="component" value="Unassembled WGS sequence"/>
</dbReference>
<dbReference type="GO" id="GO:0005524">
    <property type="term" value="F:ATP binding"/>
    <property type="evidence" value="ECO:0007669"/>
    <property type="project" value="UniProtKB-KW"/>
</dbReference>
<dbReference type="InterPro" id="IPR008271">
    <property type="entry name" value="Ser/Thr_kinase_AS"/>
</dbReference>
<dbReference type="EC" id="2.7.11.1" evidence="1"/>
<dbReference type="Pfam" id="PF00069">
    <property type="entry name" value="Pkinase"/>
    <property type="match status" value="1"/>
</dbReference>
<accession>A0A1I6IL44</accession>
<dbReference type="AlphaFoldDB" id="A0A1I6IL44"/>
<dbReference type="InterPro" id="IPR036174">
    <property type="entry name" value="Znf_Sec23_Sec24_sf"/>
</dbReference>
<dbReference type="InterPro" id="IPR050660">
    <property type="entry name" value="NEK_Ser/Thr_kinase"/>
</dbReference>
<dbReference type="SUPFAM" id="SSF56112">
    <property type="entry name" value="Protein kinase-like (PK-like)"/>
    <property type="match status" value="1"/>
</dbReference>
<proteinExistence type="predicted"/>
<dbReference type="PANTHER" id="PTHR43671:SF13">
    <property type="entry name" value="SERINE_THREONINE-PROTEIN KINASE NEK2"/>
    <property type="match status" value="1"/>
</dbReference>
<evidence type="ECO:0000256" key="2">
    <source>
        <dbReference type="ARBA" id="ARBA00022679"/>
    </source>
</evidence>
<dbReference type="GO" id="GO:0030127">
    <property type="term" value="C:COPII vesicle coat"/>
    <property type="evidence" value="ECO:0007669"/>
    <property type="project" value="InterPro"/>
</dbReference>
<dbReference type="GO" id="GO:0006886">
    <property type="term" value="P:intracellular protein transport"/>
    <property type="evidence" value="ECO:0007669"/>
    <property type="project" value="InterPro"/>
</dbReference>
<evidence type="ECO:0000256" key="4">
    <source>
        <dbReference type="ARBA" id="ARBA00022777"/>
    </source>
</evidence>
<dbReference type="SUPFAM" id="SSF82919">
    <property type="entry name" value="Zn-finger domain of Sec23/24"/>
    <property type="match status" value="1"/>
</dbReference>
<gene>
    <name evidence="7" type="ORF">SAMN02910262_00501</name>
</gene>
<evidence type="ECO:0000259" key="6">
    <source>
        <dbReference type="PROSITE" id="PS50011"/>
    </source>
</evidence>
<evidence type="ECO:0000256" key="3">
    <source>
        <dbReference type="ARBA" id="ARBA00022741"/>
    </source>
</evidence>
<dbReference type="PROSITE" id="PS00108">
    <property type="entry name" value="PROTEIN_KINASE_ST"/>
    <property type="match status" value="1"/>
</dbReference>
<dbReference type="PROSITE" id="PS50011">
    <property type="entry name" value="PROTEIN_KINASE_DOM"/>
    <property type="match status" value="1"/>
</dbReference>
<feature type="domain" description="Protein kinase" evidence="6">
    <location>
        <begin position="139"/>
        <end position="363"/>
    </location>
</feature>
<sequence length="373" mass="42743">MNSASTQKIKYVDPSAFSSEKEEGSFDYCTRCFASLLLQKGFDPSMKYWVCRGCGQMLINPEIDTESNIVWCCDQCGEPMNDQPGFDEKYGRWKCEFCGYENRLDPGEIYTTEEEFWAEKNNPYKGMTDEEVLMLSVYTDEEPIAGRDDISLVYNREQGIIYVKKFLRIYDKSVYQYLKEHPVAHMPRIVELYEGDNGLIVIEEYIHGLTLEELLKDKLILPKHAVYIAKRICEVLDSLHHLPTPIVHRDVKPSNIIISVDAETYLLDMNVAKWYKPDQSEDTRYLGTENYAAPEQVGYGMTGSCVKSDIYAVGMLLNVMLTGTFPKEKKASGKIWDVIERCIRLDADQRYTAREVIDALESLDEMGAIGEAT</sequence>
<dbReference type="PANTHER" id="PTHR43671">
    <property type="entry name" value="SERINE/THREONINE-PROTEIN KINASE NEK"/>
    <property type="match status" value="1"/>
</dbReference>
<evidence type="ECO:0000313" key="7">
    <source>
        <dbReference type="EMBL" id="SFR67423.1"/>
    </source>
</evidence>
<organism evidence="7 8">
    <name type="scientific">[Clostridium] aminophilum</name>
    <dbReference type="NCBI Taxonomy" id="1526"/>
    <lineage>
        <taxon>Bacteria</taxon>
        <taxon>Bacillati</taxon>
        <taxon>Bacillota</taxon>
        <taxon>Clostridia</taxon>
        <taxon>Lachnospirales</taxon>
        <taxon>Lachnospiraceae</taxon>
    </lineage>
</organism>
<protein>
    <recommendedName>
        <fullName evidence="1">non-specific serine/threonine protein kinase</fullName>
        <ecNumber evidence="1">2.7.11.1</ecNumber>
    </recommendedName>
</protein>
<evidence type="ECO:0000313" key="8">
    <source>
        <dbReference type="Proteomes" id="UP000214760"/>
    </source>
</evidence>
<keyword evidence="3" id="KW-0547">Nucleotide-binding</keyword>
<dbReference type="GO" id="GO:0006888">
    <property type="term" value="P:endoplasmic reticulum to Golgi vesicle-mediated transport"/>
    <property type="evidence" value="ECO:0007669"/>
    <property type="project" value="InterPro"/>
</dbReference>
<evidence type="ECO:0000256" key="1">
    <source>
        <dbReference type="ARBA" id="ARBA00012513"/>
    </source>
</evidence>
<dbReference type="EMBL" id="FOZC01000002">
    <property type="protein sequence ID" value="SFR67423.1"/>
    <property type="molecule type" value="Genomic_DNA"/>
</dbReference>
<dbReference type="SMART" id="SM00220">
    <property type="entry name" value="S_TKc"/>
    <property type="match status" value="1"/>
</dbReference>
<keyword evidence="2" id="KW-0808">Transferase</keyword>
<keyword evidence="4 7" id="KW-0418">Kinase</keyword>
<name>A0A1I6IL44_9FIRM</name>
<keyword evidence="5" id="KW-0067">ATP-binding</keyword>
<dbReference type="Gene3D" id="1.10.510.10">
    <property type="entry name" value="Transferase(Phosphotransferase) domain 1"/>
    <property type="match status" value="1"/>
</dbReference>